<protein>
    <submittedName>
        <fullName evidence="1">Uncharacterized protein</fullName>
    </submittedName>
</protein>
<evidence type="ECO:0000313" key="1">
    <source>
        <dbReference type="EMBL" id="OLN96683.1"/>
    </source>
</evidence>
<reference evidence="1 2" key="1">
    <citation type="submission" date="2016-11" db="EMBL/GenBank/DDBJ databases">
        <title>Draft Genome Assembly of Colletotrichum chlorophyti a pathogen of herbaceous plants.</title>
        <authorList>
            <person name="Gan P."/>
            <person name="Narusaka M."/>
            <person name="Tsushima A."/>
            <person name="Narusaka Y."/>
            <person name="Takano Y."/>
            <person name="Shirasu K."/>
        </authorList>
    </citation>
    <scope>NUCLEOTIDE SEQUENCE [LARGE SCALE GENOMIC DNA]</scope>
    <source>
        <strain evidence="1 2">NTL11</strain>
    </source>
</reference>
<dbReference type="Proteomes" id="UP000186583">
    <property type="component" value="Unassembled WGS sequence"/>
</dbReference>
<organism evidence="1 2">
    <name type="scientific">Colletotrichum chlorophyti</name>
    <dbReference type="NCBI Taxonomy" id="708187"/>
    <lineage>
        <taxon>Eukaryota</taxon>
        <taxon>Fungi</taxon>
        <taxon>Dikarya</taxon>
        <taxon>Ascomycota</taxon>
        <taxon>Pezizomycotina</taxon>
        <taxon>Sordariomycetes</taxon>
        <taxon>Hypocreomycetidae</taxon>
        <taxon>Glomerellales</taxon>
        <taxon>Glomerellaceae</taxon>
        <taxon>Colletotrichum</taxon>
    </lineage>
</organism>
<comment type="caution">
    <text evidence="1">The sequence shown here is derived from an EMBL/GenBank/DDBJ whole genome shotgun (WGS) entry which is preliminary data.</text>
</comment>
<dbReference type="EMBL" id="MPGH01000017">
    <property type="protein sequence ID" value="OLN96683.1"/>
    <property type="molecule type" value="Genomic_DNA"/>
</dbReference>
<keyword evidence="2" id="KW-1185">Reference proteome</keyword>
<name>A0A1Q8S5G5_9PEZI</name>
<dbReference type="AlphaFoldDB" id="A0A1Q8S5G5"/>
<accession>A0A1Q8S5G5</accession>
<sequence>MNSSLDLSDRVSEMVVTPQTAVPEARENKEQKKYESTEEFRVLGVNSSYAGYPETHSLASNFSRTSLATTTVTFVSGAMISPQIRIFHEVTTESPHGATAHPPHKIPHARVTIPISAVDGLPTHRALSHPQDSPLTDDGFRGLILTVPVNLDRAVLSICEVPADDERRRLAEAWSERLSTAGTADVNLIFQSCDRPLITLDFLDMFGREYHTAKSRVVDAGLHCILYEPERDIRNIDWSRLNLHLDVTLRYSIPSTMVFHNERSRVIRLQAAALEDYKQENVKALKLEKSVHRCTLLPDFSSA</sequence>
<proteinExistence type="predicted"/>
<gene>
    <name evidence="1" type="ORF">CCHL11_00766</name>
</gene>
<dbReference type="OrthoDB" id="4791585at2759"/>
<evidence type="ECO:0000313" key="2">
    <source>
        <dbReference type="Proteomes" id="UP000186583"/>
    </source>
</evidence>